<accession>Q3ASS6</accession>
<evidence type="ECO:0000259" key="1">
    <source>
        <dbReference type="Pfam" id="PF00535"/>
    </source>
</evidence>
<dbReference type="PANTHER" id="PTHR22916:SF3">
    <property type="entry name" value="UDP-GLCNAC:BETAGAL BETA-1,3-N-ACETYLGLUCOSAMINYLTRANSFERASE-LIKE PROTEIN 1"/>
    <property type="match status" value="1"/>
</dbReference>
<proteinExistence type="predicted"/>
<dbReference type="GO" id="GO:0016758">
    <property type="term" value="F:hexosyltransferase activity"/>
    <property type="evidence" value="ECO:0007669"/>
    <property type="project" value="UniProtKB-ARBA"/>
</dbReference>
<dbReference type="Pfam" id="PF00535">
    <property type="entry name" value="Glycos_transf_2"/>
    <property type="match status" value="1"/>
</dbReference>
<reference evidence="2" key="1">
    <citation type="submission" date="2005-08" db="EMBL/GenBank/DDBJ databases">
        <title>Complete sequence of Chlorobium chlorochromatii CaD3.</title>
        <authorList>
            <person name="Copeland A."/>
            <person name="Lucas S."/>
            <person name="Lapidus A."/>
            <person name="Barry K."/>
            <person name="Detter J.C."/>
            <person name="Glavina T."/>
            <person name="Hammon N."/>
            <person name="Israni S."/>
            <person name="Pitluck S."/>
            <person name="Bryant D."/>
            <person name="Schmutz J."/>
            <person name="Larimer F."/>
            <person name="Land M."/>
            <person name="Kyrpides N."/>
            <person name="Ivanova N."/>
            <person name="Richardson P."/>
        </authorList>
    </citation>
    <scope>NUCLEOTIDE SEQUENCE [LARGE SCALE GENOMIC DNA]</scope>
    <source>
        <strain evidence="2">CaD3</strain>
    </source>
</reference>
<name>Q3ASS6_CHLCH</name>
<dbReference type="EMBL" id="CP000108">
    <property type="protein sequence ID" value="ABB27949.1"/>
    <property type="molecule type" value="Genomic_DNA"/>
</dbReference>
<dbReference type="PANTHER" id="PTHR22916">
    <property type="entry name" value="GLYCOSYLTRANSFERASE"/>
    <property type="match status" value="1"/>
</dbReference>
<dbReference type="HOGENOM" id="CLU_025996_0_3_10"/>
<dbReference type="SUPFAM" id="SSF53448">
    <property type="entry name" value="Nucleotide-diphospho-sugar transferases"/>
    <property type="match status" value="1"/>
</dbReference>
<dbReference type="OrthoDB" id="9815829at2"/>
<dbReference type="STRING" id="340177.Cag_0676"/>
<gene>
    <name evidence="2" type="ordered locus">Cag_0676</name>
</gene>
<dbReference type="InterPro" id="IPR001173">
    <property type="entry name" value="Glyco_trans_2-like"/>
</dbReference>
<dbReference type="eggNOG" id="COG0463">
    <property type="taxonomic scope" value="Bacteria"/>
</dbReference>
<dbReference type="AlphaFoldDB" id="Q3ASS6"/>
<dbReference type="CAZy" id="GT2">
    <property type="family name" value="Glycosyltransferase Family 2"/>
</dbReference>
<evidence type="ECO:0000313" key="2">
    <source>
        <dbReference type="EMBL" id="ABB27949.1"/>
    </source>
</evidence>
<protein>
    <submittedName>
        <fullName evidence="2">Teichuronic acid biosynthesis</fullName>
    </submittedName>
</protein>
<sequence>MFTDNLISIITPVYNTYPFLFRLVQSVQMQKVNVEHIIIDDASTDHSYETLIEYAKKYSNIRLIRLPLNRGPVVARNEGIKIAQGRFLAFLDADDLWLPNKLEIQLSLMRKNNWSISFTDYRFISFDGTLVGKIVNGPNIVDRDLHFATRSGMGCLTVMVDRQKFLNFSFLETDPITTRAEDFWAWAELLKTTVAHRVPYDLARYTVVPGSRSSNPWYKAKVIWTIYREIEKMSFIKALLYYISFSISATKKRLLSTPRYKIEDIDGDKGKEWLDLVNLSSNKHS</sequence>
<dbReference type="Gene3D" id="3.90.550.10">
    <property type="entry name" value="Spore Coat Polysaccharide Biosynthesis Protein SpsA, Chain A"/>
    <property type="match status" value="1"/>
</dbReference>
<dbReference type="InterPro" id="IPR029044">
    <property type="entry name" value="Nucleotide-diphossugar_trans"/>
</dbReference>
<organism evidence="2">
    <name type="scientific">Chlorobium chlorochromatii (strain CaD3)</name>
    <dbReference type="NCBI Taxonomy" id="340177"/>
    <lineage>
        <taxon>Bacteria</taxon>
        <taxon>Pseudomonadati</taxon>
        <taxon>Chlorobiota</taxon>
        <taxon>Chlorobiia</taxon>
        <taxon>Chlorobiales</taxon>
        <taxon>Chlorobiaceae</taxon>
        <taxon>Chlorobium/Pelodictyon group</taxon>
        <taxon>Chlorobium</taxon>
    </lineage>
</organism>
<feature type="domain" description="Glycosyltransferase 2-like" evidence="1">
    <location>
        <begin position="8"/>
        <end position="124"/>
    </location>
</feature>
<dbReference type="CDD" id="cd00761">
    <property type="entry name" value="Glyco_tranf_GTA_type"/>
    <property type="match status" value="1"/>
</dbReference>
<dbReference type="KEGG" id="cch:Cag_0676"/>